<evidence type="ECO:0000313" key="2">
    <source>
        <dbReference type="Proteomes" id="UP000191154"/>
    </source>
</evidence>
<name>A0A1S8N210_CLOSA</name>
<proteinExistence type="predicted"/>
<sequence>MKKEINELEVRNIITIEDKQILREALDGINGWNFNPIVVVTNGIEDYYFICKVKTVIKNLEMKLAKVCIKIQEGKNPRLLGIEGIS</sequence>
<dbReference type="EMBL" id="LZYZ01000006">
    <property type="protein sequence ID" value="OOM10430.1"/>
    <property type="molecule type" value="Genomic_DNA"/>
</dbReference>
<reference evidence="1 2" key="1">
    <citation type="submission" date="2016-05" db="EMBL/GenBank/DDBJ databases">
        <title>Microbial solvent formation.</title>
        <authorList>
            <person name="Poehlein A."/>
            <person name="Montoya Solano J.D."/>
            <person name="Flitsch S."/>
            <person name="Krabben P."/>
            <person name="Duerre P."/>
            <person name="Daniel R."/>
        </authorList>
    </citation>
    <scope>NUCLEOTIDE SEQUENCE [LARGE SCALE GENOMIC DNA]</scope>
    <source>
        <strain evidence="1 2">L1-8</strain>
    </source>
</reference>
<evidence type="ECO:0000313" key="1">
    <source>
        <dbReference type="EMBL" id="OOM10430.1"/>
    </source>
</evidence>
<dbReference type="Proteomes" id="UP000191154">
    <property type="component" value="Unassembled WGS sequence"/>
</dbReference>
<accession>A0A1S8N210</accession>
<organism evidence="1 2">
    <name type="scientific">Clostridium saccharobutylicum</name>
    <dbReference type="NCBI Taxonomy" id="169679"/>
    <lineage>
        <taxon>Bacteria</taxon>
        <taxon>Bacillati</taxon>
        <taxon>Bacillota</taxon>
        <taxon>Clostridia</taxon>
        <taxon>Eubacteriales</taxon>
        <taxon>Clostridiaceae</taxon>
        <taxon>Clostridium</taxon>
    </lineage>
</organism>
<dbReference type="RefSeq" id="WP_077866138.1">
    <property type="nucleotide sequence ID" value="NZ_LZYZ01000006.1"/>
</dbReference>
<comment type="caution">
    <text evidence="1">The sequence shown here is derived from an EMBL/GenBank/DDBJ whole genome shotgun (WGS) entry which is preliminary data.</text>
</comment>
<protein>
    <submittedName>
        <fullName evidence="1">Uncharacterized protein</fullName>
    </submittedName>
</protein>
<gene>
    <name evidence="1" type="ORF">CLOSAC_30510</name>
</gene>
<dbReference type="AlphaFoldDB" id="A0A1S8N210"/>